<dbReference type="GO" id="GO:0003677">
    <property type="term" value="F:DNA binding"/>
    <property type="evidence" value="ECO:0007669"/>
    <property type="project" value="UniProtKB-KW"/>
</dbReference>
<dbReference type="InterPro" id="IPR009057">
    <property type="entry name" value="Homeodomain-like_sf"/>
</dbReference>
<reference evidence="4" key="2">
    <citation type="submission" date="2025-08" db="UniProtKB">
        <authorList>
            <consortium name="Ensembl"/>
        </authorList>
    </citation>
    <scope>IDENTIFICATION</scope>
</reference>
<keyword evidence="5" id="KW-1185">Reference proteome</keyword>
<keyword evidence="2" id="KW-0539">Nucleus</keyword>
<dbReference type="Gene3D" id="1.10.10.60">
    <property type="entry name" value="Homeodomain-like"/>
    <property type="match status" value="2"/>
</dbReference>
<dbReference type="InterPro" id="IPR007889">
    <property type="entry name" value="HTH_Psq"/>
</dbReference>
<dbReference type="Pfam" id="PF03221">
    <property type="entry name" value="HTH_Tnp_Tc5"/>
    <property type="match status" value="1"/>
</dbReference>
<dbReference type="InterPro" id="IPR050863">
    <property type="entry name" value="CenT-Element_Derived"/>
</dbReference>
<accession>H3A4R8</accession>
<dbReference type="AlphaFoldDB" id="H3A4R8"/>
<evidence type="ECO:0000313" key="4">
    <source>
        <dbReference type="Ensembl" id="ENSLACP00000004639.1"/>
    </source>
</evidence>
<dbReference type="HOGENOM" id="CLU_018294_6_4_1"/>
<protein>
    <recommendedName>
        <fullName evidence="3">HTH CENPB-type domain-containing protein</fullName>
    </recommendedName>
</protein>
<dbReference type="GeneTree" id="ENSGT00940000160195"/>
<dbReference type="Proteomes" id="UP000008672">
    <property type="component" value="Unassembled WGS sequence"/>
</dbReference>
<dbReference type="Ensembl" id="ENSLACT00000004678.1">
    <property type="protein sequence ID" value="ENSLACP00000004639.1"/>
    <property type="gene ID" value="ENSLACG00000004129.1"/>
</dbReference>
<dbReference type="SUPFAM" id="SSF46689">
    <property type="entry name" value="Homeodomain-like"/>
    <property type="match status" value="2"/>
</dbReference>
<dbReference type="SMART" id="SM00674">
    <property type="entry name" value="CENPB"/>
    <property type="match status" value="1"/>
</dbReference>
<dbReference type="PANTHER" id="PTHR19303">
    <property type="entry name" value="TRANSPOSON"/>
    <property type="match status" value="1"/>
</dbReference>
<reference evidence="4" key="3">
    <citation type="submission" date="2025-09" db="UniProtKB">
        <authorList>
            <consortium name="Ensembl"/>
        </authorList>
    </citation>
    <scope>IDENTIFICATION</scope>
</reference>
<dbReference type="PANTHER" id="PTHR19303:SF73">
    <property type="entry name" value="PROTEIN PDC2"/>
    <property type="match status" value="1"/>
</dbReference>
<dbReference type="Pfam" id="PF04218">
    <property type="entry name" value="CENP-B_N"/>
    <property type="match status" value="1"/>
</dbReference>
<proteinExistence type="predicted"/>
<name>H3A4R8_LATCH</name>
<dbReference type="eggNOG" id="KOG3105">
    <property type="taxonomic scope" value="Eukaryota"/>
</dbReference>
<evidence type="ECO:0000259" key="3">
    <source>
        <dbReference type="PROSITE" id="PS51253"/>
    </source>
</evidence>
<dbReference type="GO" id="GO:0005634">
    <property type="term" value="C:nucleus"/>
    <property type="evidence" value="ECO:0007669"/>
    <property type="project" value="TreeGrafter"/>
</dbReference>
<dbReference type="PROSITE" id="PS51253">
    <property type="entry name" value="HTH_CENPB"/>
    <property type="match status" value="1"/>
</dbReference>
<evidence type="ECO:0000256" key="2">
    <source>
        <dbReference type="ARBA" id="ARBA00023242"/>
    </source>
</evidence>
<dbReference type="OMA" id="SERYIAC"/>
<evidence type="ECO:0000256" key="1">
    <source>
        <dbReference type="ARBA" id="ARBA00023125"/>
    </source>
</evidence>
<organism evidence="4 5">
    <name type="scientific">Latimeria chalumnae</name>
    <name type="common">Coelacanth</name>
    <dbReference type="NCBI Taxonomy" id="7897"/>
    <lineage>
        <taxon>Eukaryota</taxon>
        <taxon>Metazoa</taxon>
        <taxon>Chordata</taxon>
        <taxon>Craniata</taxon>
        <taxon>Vertebrata</taxon>
        <taxon>Euteleostomi</taxon>
        <taxon>Coelacanthiformes</taxon>
        <taxon>Coelacanthidae</taxon>
        <taxon>Latimeria</taxon>
    </lineage>
</organism>
<evidence type="ECO:0000313" key="5">
    <source>
        <dbReference type="Proteomes" id="UP000008672"/>
    </source>
</evidence>
<dbReference type="InParanoid" id="H3A4R8"/>
<reference evidence="5" key="1">
    <citation type="submission" date="2011-08" db="EMBL/GenBank/DDBJ databases">
        <title>The draft genome of Latimeria chalumnae.</title>
        <authorList>
            <person name="Di Palma F."/>
            <person name="Alfoldi J."/>
            <person name="Johnson J."/>
            <person name="Berlin A."/>
            <person name="Gnerre S."/>
            <person name="Jaffe D."/>
            <person name="MacCallum I."/>
            <person name="Young S."/>
            <person name="Walker B.J."/>
            <person name="Lander E."/>
            <person name="Lindblad-Toh K."/>
        </authorList>
    </citation>
    <scope>NUCLEOTIDE SEQUENCE [LARGE SCALE GENOMIC DNA]</scope>
    <source>
        <strain evidence="5">Wild caught</strain>
    </source>
</reference>
<keyword evidence="1" id="KW-0238">DNA-binding</keyword>
<dbReference type="EMBL" id="AFYH01206866">
    <property type="status" value="NOT_ANNOTATED_CDS"/>
    <property type="molecule type" value="Genomic_DNA"/>
</dbReference>
<dbReference type="InterPro" id="IPR006600">
    <property type="entry name" value="HTH_CenpB_DNA-bd_dom"/>
</dbReference>
<sequence length="140" mass="16032">DHAKTLSRREQLIMASKCKAITLETKYQIVTAVDANKQYKKQIADEFGISPSTLNTILKSKDKILEAYHSSDFDSARKKLRTADYKDVENVLFEWFKSVRDENVPLSGPILVVKADELSKKLGHADFSASQSWVERFKHR</sequence>
<feature type="domain" description="HTH CENPB-type" evidence="3">
    <location>
        <begin position="76"/>
        <end position="140"/>
    </location>
</feature>